<comment type="caution">
    <text evidence="2">The sequence shown here is derived from an EMBL/GenBank/DDBJ whole genome shotgun (WGS) entry which is preliminary data.</text>
</comment>
<feature type="transmembrane region" description="Helical" evidence="1">
    <location>
        <begin position="96"/>
        <end position="115"/>
    </location>
</feature>
<keyword evidence="3" id="KW-1185">Reference proteome</keyword>
<evidence type="ECO:0000313" key="2">
    <source>
        <dbReference type="EMBL" id="MBC3793903.1"/>
    </source>
</evidence>
<feature type="transmembrane region" description="Helical" evidence="1">
    <location>
        <begin position="159"/>
        <end position="182"/>
    </location>
</feature>
<protein>
    <submittedName>
        <fullName evidence="2">Uncharacterized protein</fullName>
    </submittedName>
</protein>
<dbReference type="RefSeq" id="WP_208493033.1">
    <property type="nucleotide sequence ID" value="NZ_VFIA01000033.1"/>
</dbReference>
<keyword evidence="1" id="KW-1133">Transmembrane helix</keyword>
<dbReference type="Proteomes" id="UP000700732">
    <property type="component" value="Unassembled WGS sequence"/>
</dbReference>
<reference evidence="2 3" key="1">
    <citation type="submission" date="2019-06" db="EMBL/GenBank/DDBJ databases">
        <title>Spirosoma utsteinense sp. nov. isolated from Antarctic ice-free soils.</title>
        <authorList>
            <person name="Tahon G."/>
        </authorList>
    </citation>
    <scope>NUCLEOTIDE SEQUENCE [LARGE SCALE GENOMIC DNA]</scope>
    <source>
        <strain evidence="2 3">LMG 31447</strain>
    </source>
</reference>
<evidence type="ECO:0000313" key="3">
    <source>
        <dbReference type="Proteomes" id="UP000700732"/>
    </source>
</evidence>
<organism evidence="2 3">
    <name type="scientific">Spirosoma utsteinense</name>
    <dbReference type="NCBI Taxonomy" id="2585773"/>
    <lineage>
        <taxon>Bacteria</taxon>
        <taxon>Pseudomonadati</taxon>
        <taxon>Bacteroidota</taxon>
        <taxon>Cytophagia</taxon>
        <taxon>Cytophagales</taxon>
        <taxon>Cytophagaceae</taxon>
        <taxon>Spirosoma</taxon>
    </lineage>
</organism>
<gene>
    <name evidence="2" type="ORF">FH603_4429</name>
</gene>
<feature type="transmembrane region" description="Helical" evidence="1">
    <location>
        <begin position="194"/>
        <end position="217"/>
    </location>
</feature>
<sequence length="231" mass="25610">MIPNLPLLVSLVFIATAGITVWFFYGAARQSKPVLLVLLGWMALQAGLSLAGFYLRTDSVPPRLPGLLVPPILFIMGLFLTEKGRQFLDGLLLDRLTLLHIVRIPVEIVLFWLFLNKSVPQIMTFEGQNFDVLSGLTAPVIHYLGFVKKRVSRTVLIGWNLICMALLVNIVLTAVLAVPSPFQQIAFGQPNVGILYFPFVWLPSVVVPLVLLSHLAALRQLLYSRPSVLAN</sequence>
<keyword evidence="1" id="KW-0812">Transmembrane</keyword>
<feature type="transmembrane region" description="Helical" evidence="1">
    <location>
        <begin position="67"/>
        <end position="84"/>
    </location>
</feature>
<proteinExistence type="predicted"/>
<dbReference type="EMBL" id="VFIA01000033">
    <property type="protein sequence ID" value="MBC3793903.1"/>
    <property type="molecule type" value="Genomic_DNA"/>
</dbReference>
<feature type="transmembrane region" description="Helical" evidence="1">
    <location>
        <begin position="6"/>
        <end position="27"/>
    </location>
</feature>
<feature type="transmembrane region" description="Helical" evidence="1">
    <location>
        <begin position="34"/>
        <end position="55"/>
    </location>
</feature>
<accession>A0ABR6WCM1</accession>
<evidence type="ECO:0000256" key="1">
    <source>
        <dbReference type="SAM" id="Phobius"/>
    </source>
</evidence>
<keyword evidence="1" id="KW-0472">Membrane</keyword>
<name>A0ABR6WCM1_9BACT</name>